<accession>A0AAE7SYC0</accession>
<dbReference type="GeneID" id="80539462"/>
<keyword evidence="2" id="KW-1185">Reference proteome</keyword>
<proteinExistence type="predicted"/>
<dbReference type="InterPro" id="IPR010594">
    <property type="entry name" value="AcMNPV_Ac75"/>
</dbReference>
<reference evidence="1" key="1">
    <citation type="journal article" date="2020" name="Viruses">
        <title>Genome Analysis of a Novel Clade b Betabaculovirus Isolated from the Legume Pest Matsumuraeses phaseoli (Lepidoptera: Tortricidae).</title>
        <authorList>
            <person name="Shu R."/>
            <person name="Meng Q."/>
            <person name="Miao L."/>
            <person name="Liang H."/>
            <person name="Chen J."/>
            <person name="Xu Y."/>
            <person name="Cheng L."/>
            <person name="Jin W."/>
            <person name="Qin Q."/>
            <person name="Zhang H."/>
        </authorList>
    </citation>
    <scope>NUCLEOTIDE SEQUENCE</scope>
    <source>
        <strain evidence="1">IOZ01</strain>
    </source>
</reference>
<dbReference type="Pfam" id="PF06648">
    <property type="entry name" value="AcMNPV_Ac75"/>
    <property type="match status" value="1"/>
</dbReference>
<protein>
    <submittedName>
        <fullName evidence="1">Maph98</fullName>
    </submittedName>
</protein>
<name>A0AAE7SYC0_9BBAC</name>
<sequence length="150" mass="17515">MNLEFLKDLVSLNPIKTTYISNNLRANFNFIITDHVKDKEMNPDNVTLLEKLQKVLTLFLNNELDKELLYNLFGNKLDLTSKQFNYLYEKIVEDAYVNNLIQKFCYIMSKEHYAESNKVKLLSAVMDEEDAFTNLASFLIRECNGATKIK</sequence>
<dbReference type="EMBL" id="MT844067">
    <property type="protein sequence ID" value="QOD40061.1"/>
    <property type="molecule type" value="Genomic_DNA"/>
</dbReference>
<organism evidence="1 2">
    <name type="scientific">Matsumuraeses phaseoli granulovirus</name>
    <dbReference type="NCBI Taxonomy" id="2760664"/>
    <lineage>
        <taxon>Viruses</taxon>
        <taxon>Viruses incertae sedis</taxon>
        <taxon>Naldaviricetes</taxon>
        <taxon>Lefavirales</taxon>
        <taxon>Baculoviridae</taxon>
        <taxon>Betabaculovirus</taxon>
        <taxon>Betabaculovirus maphaseoli</taxon>
    </lineage>
</organism>
<dbReference type="RefSeq" id="YP_010800816.1">
    <property type="nucleotide sequence ID" value="NC_076905.1"/>
</dbReference>
<gene>
    <name evidence="1" type="primary">Maph98</name>
    <name evidence="1" type="ORF">H4Q86_098</name>
</gene>
<dbReference type="KEGG" id="vg:80539462"/>
<evidence type="ECO:0000313" key="1">
    <source>
        <dbReference type="EMBL" id="QOD40061.1"/>
    </source>
</evidence>
<evidence type="ECO:0000313" key="2">
    <source>
        <dbReference type="Proteomes" id="UP000829694"/>
    </source>
</evidence>
<dbReference type="Proteomes" id="UP000829694">
    <property type="component" value="Segment"/>
</dbReference>